<accession>A0A6J5LQD2</accession>
<dbReference type="SUPFAM" id="SSF46955">
    <property type="entry name" value="Putative DNA-binding domain"/>
    <property type="match status" value="1"/>
</dbReference>
<gene>
    <name evidence="2" type="ORF">UFOVP291_16</name>
</gene>
<dbReference type="EMBL" id="LR796301">
    <property type="protein sequence ID" value="CAB4135453.1"/>
    <property type="molecule type" value="Genomic_DNA"/>
</dbReference>
<dbReference type="InterPro" id="IPR009061">
    <property type="entry name" value="DNA-bd_dom_put_sf"/>
</dbReference>
<reference evidence="2" key="1">
    <citation type="submission" date="2020-04" db="EMBL/GenBank/DDBJ databases">
        <authorList>
            <person name="Chiriac C."/>
            <person name="Salcher M."/>
            <person name="Ghai R."/>
            <person name="Kavagutti S V."/>
        </authorList>
    </citation>
    <scope>NUCLEOTIDE SEQUENCE</scope>
</reference>
<organism evidence="2">
    <name type="scientific">uncultured Caudovirales phage</name>
    <dbReference type="NCBI Taxonomy" id="2100421"/>
    <lineage>
        <taxon>Viruses</taxon>
        <taxon>Duplodnaviria</taxon>
        <taxon>Heunggongvirae</taxon>
        <taxon>Uroviricota</taxon>
        <taxon>Caudoviricetes</taxon>
        <taxon>Peduoviridae</taxon>
        <taxon>Maltschvirus</taxon>
        <taxon>Maltschvirus maltsch</taxon>
    </lineage>
</organism>
<name>A0A6J5LQD2_9CAUD</name>
<sequence>MPNSQPTMEPDTKPKQRRAQVEYKGVAMTYSRYERIKELSIFIEQANERRLTIPKAAKWMGYSISTLRNWIRILNINWNKRPKRKVRKFDTSTWEARILAAYKEGKTQTQIACELKVGLWNVSRFIKVNGLRRPNNRERLSA</sequence>
<evidence type="ECO:0000259" key="1">
    <source>
        <dbReference type="Pfam" id="PF17762"/>
    </source>
</evidence>
<feature type="domain" description="ParB/Spo0J HTH" evidence="1">
    <location>
        <begin position="47"/>
        <end position="123"/>
    </location>
</feature>
<proteinExistence type="predicted"/>
<protein>
    <submittedName>
        <fullName evidence="2">FERM central domain</fullName>
    </submittedName>
</protein>
<evidence type="ECO:0000313" key="2">
    <source>
        <dbReference type="EMBL" id="CAB4135453.1"/>
    </source>
</evidence>
<dbReference type="Pfam" id="PF17762">
    <property type="entry name" value="HTH_ParB"/>
    <property type="match status" value="1"/>
</dbReference>
<dbReference type="InterPro" id="IPR041468">
    <property type="entry name" value="HTH_ParB/Spo0J"/>
</dbReference>